<dbReference type="EC" id="2.3.2.27" evidence="2"/>
<dbReference type="GO" id="GO:0008270">
    <property type="term" value="F:zinc ion binding"/>
    <property type="evidence" value="ECO:0007669"/>
    <property type="project" value="UniProtKB-KW"/>
</dbReference>
<keyword evidence="3" id="KW-0808">Transferase</keyword>
<protein>
    <recommendedName>
        <fullName evidence="2">RING-type E3 ubiquitin transferase</fullName>
        <ecNumber evidence="2">2.3.2.27</ecNumber>
    </recommendedName>
</protein>
<dbReference type="Proteomes" id="UP000188354">
    <property type="component" value="Unassembled WGS sequence"/>
</dbReference>
<feature type="region of interest" description="Disordered" evidence="9">
    <location>
        <begin position="1"/>
        <end position="42"/>
    </location>
</feature>
<dbReference type="SUPFAM" id="SSF57850">
    <property type="entry name" value="RING/U-box"/>
    <property type="match status" value="1"/>
</dbReference>
<feature type="domain" description="RING-type" evidence="10">
    <location>
        <begin position="196"/>
        <end position="237"/>
    </location>
</feature>
<evidence type="ECO:0000256" key="9">
    <source>
        <dbReference type="SAM" id="MobiDB-lite"/>
    </source>
</evidence>
<dbReference type="PROSITE" id="PS50089">
    <property type="entry name" value="ZF_RING_2"/>
    <property type="match status" value="1"/>
</dbReference>
<dbReference type="SMART" id="SM00184">
    <property type="entry name" value="RING"/>
    <property type="match status" value="1"/>
</dbReference>
<comment type="catalytic activity">
    <reaction evidence="1">
        <text>S-ubiquitinyl-[E2 ubiquitin-conjugating enzyme]-L-cysteine + [acceptor protein]-L-lysine = [E2 ubiquitin-conjugating enzyme]-L-cysteine + N(6)-ubiquitinyl-[acceptor protein]-L-lysine.</text>
        <dbReference type="EC" id="2.3.2.27"/>
    </reaction>
</comment>
<evidence type="ECO:0000256" key="5">
    <source>
        <dbReference type="ARBA" id="ARBA00022771"/>
    </source>
</evidence>
<feature type="compositionally biased region" description="Acidic residues" evidence="9">
    <location>
        <begin position="140"/>
        <end position="164"/>
    </location>
</feature>
<evidence type="ECO:0000256" key="1">
    <source>
        <dbReference type="ARBA" id="ARBA00000900"/>
    </source>
</evidence>
<keyword evidence="6" id="KW-0833">Ubl conjugation pathway</keyword>
<reference evidence="11 12" key="1">
    <citation type="journal article" date="2017" name="Plant Biotechnol. J.">
        <title>A comprehensive draft genome sequence for lupin (Lupinus angustifolius), an emerging health food: insights into plant-microbe interactions and legume evolution.</title>
        <authorList>
            <person name="Hane J.K."/>
            <person name="Ming Y."/>
            <person name="Kamphuis L.G."/>
            <person name="Nelson M.N."/>
            <person name="Garg G."/>
            <person name="Atkins C.A."/>
            <person name="Bayer P.E."/>
            <person name="Bravo A."/>
            <person name="Bringans S."/>
            <person name="Cannon S."/>
            <person name="Edwards D."/>
            <person name="Foley R."/>
            <person name="Gao L.L."/>
            <person name="Harrison M.J."/>
            <person name="Huang W."/>
            <person name="Hurgobin B."/>
            <person name="Li S."/>
            <person name="Liu C.W."/>
            <person name="McGrath A."/>
            <person name="Morahan G."/>
            <person name="Murray J."/>
            <person name="Weller J."/>
            <person name="Jian J."/>
            <person name="Singh K.B."/>
        </authorList>
    </citation>
    <scope>NUCLEOTIDE SEQUENCE [LARGE SCALE GENOMIC DNA]</scope>
    <source>
        <strain evidence="12">cv. Tanjil</strain>
        <tissue evidence="11">Whole plant</tissue>
    </source>
</reference>
<dbReference type="PANTHER" id="PTHR22937">
    <property type="entry name" value="E3 UBIQUITIN-PROTEIN LIGASE RNF165"/>
    <property type="match status" value="1"/>
</dbReference>
<evidence type="ECO:0000313" key="11">
    <source>
        <dbReference type="EMBL" id="OIW21244.1"/>
    </source>
</evidence>
<feature type="region of interest" description="Disordered" evidence="9">
    <location>
        <begin position="139"/>
        <end position="164"/>
    </location>
</feature>
<dbReference type="GO" id="GO:0061630">
    <property type="term" value="F:ubiquitin protein ligase activity"/>
    <property type="evidence" value="ECO:0007669"/>
    <property type="project" value="UniProtKB-EC"/>
</dbReference>
<dbReference type="Gene3D" id="3.30.40.10">
    <property type="entry name" value="Zinc/RING finger domain, C3HC4 (zinc finger)"/>
    <property type="match status" value="1"/>
</dbReference>
<dbReference type="Gramene" id="OIW21244">
    <property type="protein sequence ID" value="OIW21244"/>
    <property type="gene ID" value="TanjilG_31173"/>
</dbReference>
<dbReference type="InterPro" id="IPR013083">
    <property type="entry name" value="Znf_RING/FYVE/PHD"/>
</dbReference>
<evidence type="ECO:0000256" key="6">
    <source>
        <dbReference type="ARBA" id="ARBA00022786"/>
    </source>
</evidence>
<sequence length="250" mass="28179">MRIRQSNNPNQNEVNFDPSIGSSHRDNPPSPTIGNDESFLDEQSELNNNLSNQDNSNIVNHPNVGEAIFPSPMQISQEMDYSIMVDSTSLPTSGIHAEVNNSQPQFLASSSLIPDGRGEVEFRHALLEHLRAGGSLQVEGVEEEEEQNEEEINVEMSEEAEEDDAGMWLTREEIRTSIRHETIEFAAEDNQEKEVCDICQDGYVNGDKVGRLDCSHKFHIGCISDWLVRKNICPKCRRMALLPIYVDYTT</sequence>
<dbReference type="InterPro" id="IPR045191">
    <property type="entry name" value="MBR1/2-like"/>
</dbReference>
<evidence type="ECO:0000256" key="8">
    <source>
        <dbReference type="PROSITE-ProRule" id="PRU00175"/>
    </source>
</evidence>
<keyword evidence="12" id="KW-1185">Reference proteome</keyword>
<dbReference type="AlphaFoldDB" id="A0A394DDX4"/>
<dbReference type="InterPro" id="IPR001841">
    <property type="entry name" value="Znf_RING"/>
</dbReference>
<dbReference type="EMBL" id="MLAU01021044">
    <property type="protein sequence ID" value="OIW21244.1"/>
    <property type="molecule type" value="Genomic_DNA"/>
</dbReference>
<evidence type="ECO:0000313" key="12">
    <source>
        <dbReference type="Proteomes" id="UP000188354"/>
    </source>
</evidence>
<keyword evidence="7" id="KW-0862">Zinc</keyword>
<evidence type="ECO:0000259" key="10">
    <source>
        <dbReference type="PROSITE" id="PS50089"/>
    </source>
</evidence>
<comment type="caution">
    <text evidence="11">The sequence shown here is derived from an EMBL/GenBank/DDBJ whole genome shotgun (WGS) entry which is preliminary data.</text>
</comment>
<proteinExistence type="predicted"/>
<keyword evidence="5 8" id="KW-0863">Zinc-finger</keyword>
<dbReference type="Pfam" id="PF13639">
    <property type="entry name" value="zf-RING_2"/>
    <property type="match status" value="1"/>
</dbReference>
<evidence type="ECO:0000256" key="2">
    <source>
        <dbReference type="ARBA" id="ARBA00012483"/>
    </source>
</evidence>
<dbReference type="PANTHER" id="PTHR22937:SF163">
    <property type="entry name" value="RING-TYPE E3 UBIQUITIN TRANSFERASE"/>
    <property type="match status" value="1"/>
</dbReference>
<name>A0A394DDX4_LUPAN</name>
<organism evidence="11 12">
    <name type="scientific">Lupinus angustifolius</name>
    <name type="common">Narrow-leaved blue lupine</name>
    <dbReference type="NCBI Taxonomy" id="3871"/>
    <lineage>
        <taxon>Eukaryota</taxon>
        <taxon>Viridiplantae</taxon>
        <taxon>Streptophyta</taxon>
        <taxon>Embryophyta</taxon>
        <taxon>Tracheophyta</taxon>
        <taxon>Spermatophyta</taxon>
        <taxon>Magnoliopsida</taxon>
        <taxon>eudicotyledons</taxon>
        <taxon>Gunneridae</taxon>
        <taxon>Pentapetalae</taxon>
        <taxon>rosids</taxon>
        <taxon>fabids</taxon>
        <taxon>Fabales</taxon>
        <taxon>Fabaceae</taxon>
        <taxon>Papilionoideae</taxon>
        <taxon>50 kb inversion clade</taxon>
        <taxon>genistoids sensu lato</taxon>
        <taxon>core genistoids</taxon>
        <taxon>Genisteae</taxon>
        <taxon>Lupinus</taxon>
    </lineage>
</organism>
<evidence type="ECO:0000256" key="4">
    <source>
        <dbReference type="ARBA" id="ARBA00022723"/>
    </source>
</evidence>
<feature type="compositionally biased region" description="Polar residues" evidence="9">
    <location>
        <begin position="1"/>
        <end position="14"/>
    </location>
</feature>
<evidence type="ECO:0000256" key="7">
    <source>
        <dbReference type="ARBA" id="ARBA00022833"/>
    </source>
</evidence>
<evidence type="ECO:0000256" key="3">
    <source>
        <dbReference type="ARBA" id="ARBA00022679"/>
    </source>
</evidence>
<accession>A0A394DDX4</accession>
<gene>
    <name evidence="11" type="ORF">TanjilG_31173</name>
</gene>
<keyword evidence="4" id="KW-0479">Metal-binding</keyword>